<dbReference type="GO" id="GO:0034511">
    <property type="term" value="F:U3 snoRNA binding"/>
    <property type="evidence" value="ECO:0007669"/>
    <property type="project" value="TreeGrafter"/>
</dbReference>
<evidence type="ECO:0000313" key="8">
    <source>
        <dbReference type="Proteomes" id="UP000789342"/>
    </source>
</evidence>
<dbReference type="SMART" id="SM01362">
    <property type="entry name" value="DUF663"/>
    <property type="match status" value="1"/>
</dbReference>
<evidence type="ECO:0000259" key="6">
    <source>
        <dbReference type="PROSITE" id="PS51714"/>
    </source>
</evidence>
<evidence type="ECO:0000256" key="3">
    <source>
        <dbReference type="ARBA" id="ARBA00023242"/>
    </source>
</evidence>
<dbReference type="GO" id="GO:0000462">
    <property type="term" value="P:maturation of SSU-rRNA from tricistronic rRNA transcript (SSU-rRNA, 5.8S rRNA, LSU-rRNA)"/>
    <property type="evidence" value="ECO:0007669"/>
    <property type="project" value="TreeGrafter"/>
</dbReference>
<dbReference type="InterPro" id="IPR007034">
    <property type="entry name" value="BMS1_TSR1_C"/>
</dbReference>
<evidence type="ECO:0000256" key="5">
    <source>
        <dbReference type="SAM" id="MobiDB-lite"/>
    </source>
</evidence>
<dbReference type="Pfam" id="PF08142">
    <property type="entry name" value="AARP2CN"/>
    <property type="match status" value="1"/>
</dbReference>
<dbReference type="InterPro" id="IPR039761">
    <property type="entry name" value="Bms1/Tsr1"/>
</dbReference>
<sequence>MPSEKPFHHRTTLKQINKPFKSKHATKGALKDQAKGKTNRKPIKQVRSNFISKADRRNAAKLEQQKKRAEIVKTNRLFEGRHGAPRIVAVVPLCSDVNSYDVVKSICSSIDQPIPSVTKGISFLNAERFKQKIQFVLLDRNFIDIIDACKVADFILFVISADVEADQFGELCLQAIQSQGFPTLITIAMHMEKVPQKKRNDVKKSLLSFINYFFPDEEKVHVSDQSQDVLNVLRIICTQRPKQILWRETRPYMLAEELIFDADSSDNFGTLRVSGYVRGLAFSANRLVHLQNFGDFQLNKITTSNLKNHEDGRDMAKDIQILEVPNPGEQDSLIAENEPNLMESDQTWPTEEEMSGYEHRAKPTGDIPDALPGTTPSRIIKRVPKGTSAYQAAWIVDSESDSEYIYSDEEGDISMAYEEESKVVDVKDTREDDDVEYEEIEVEDKNSKSMIHMDHEEEERQLKEYLAKREKERRDDLEFPDEVDTPLEIAARTRFQKYRGLESFRTSPWDPYENLPIDYARIYQFENYKRTKKRVVSLASVGGSKVKVGALITLHIANIPRELAETYDPSRPFVVFGLLEYEHKISVLNFVITPNSEYHDPVKSKDPLIMHYGFRRYKVSPLYSQNTLGGKGTNNVHKYERFLNPGRTCVATIYGPIQIGKVPVTLYKETDDVNSPIFVSNGFFSNSDPQRIIAKRIILTGHPFKINKKSAVVRYMFFNSDDVLWFKPIQLVTKYGRIGHIRESLGTHGYMKCIFDSPITQQDTVMMNLYKRVFPKWNTTLLWRGGLKATNATSSEDQGKMKDLKINEQDVEMTV</sequence>
<comment type="caution">
    <text evidence="7">The sequence shown here is derived from an EMBL/GenBank/DDBJ whole genome shotgun (WGS) entry which is preliminary data.</text>
</comment>
<dbReference type="GO" id="GO:0005730">
    <property type="term" value="C:nucleolus"/>
    <property type="evidence" value="ECO:0007669"/>
    <property type="project" value="UniProtKB-SubCell"/>
</dbReference>
<dbReference type="PANTHER" id="PTHR12858:SF1">
    <property type="entry name" value="PRE-RRNA-PROCESSING PROTEIN TSR1 HOMOLOG"/>
    <property type="match status" value="1"/>
</dbReference>
<dbReference type="SMART" id="SM00785">
    <property type="entry name" value="AARP2CN"/>
    <property type="match status" value="1"/>
</dbReference>
<keyword evidence="8" id="KW-1185">Reference proteome</keyword>
<gene>
    <name evidence="7" type="ORF">AMORRO_LOCUS3337</name>
</gene>
<evidence type="ECO:0000256" key="4">
    <source>
        <dbReference type="ARBA" id="ARBA00038288"/>
    </source>
</evidence>
<name>A0A9N8ZPV8_9GLOM</name>
<keyword evidence="2" id="KW-0690">Ribosome biogenesis</keyword>
<dbReference type="OrthoDB" id="119302at2759"/>
<evidence type="ECO:0000313" key="7">
    <source>
        <dbReference type="EMBL" id="CAG8502809.1"/>
    </source>
</evidence>
<dbReference type="GO" id="GO:0030688">
    <property type="term" value="C:preribosome, small subunit precursor"/>
    <property type="evidence" value="ECO:0007669"/>
    <property type="project" value="TreeGrafter"/>
</dbReference>
<dbReference type="GO" id="GO:0005525">
    <property type="term" value="F:GTP binding"/>
    <property type="evidence" value="ECO:0007669"/>
    <property type="project" value="TreeGrafter"/>
</dbReference>
<dbReference type="Pfam" id="PF04950">
    <property type="entry name" value="RIBIOP_C"/>
    <property type="match status" value="1"/>
</dbReference>
<dbReference type="PROSITE" id="PS51714">
    <property type="entry name" value="G_BMS1"/>
    <property type="match status" value="1"/>
</dbReference>
<dbReference type="AlphaFoldDB" id="A0A9N8ZPV8"/>
<dbReference type="GO" id="GO:0003924">
    <property type="term" value="F:GTPase activity"/>
    <property type="evidence" value="ECO:0007669"/>
    <property type="project" value="TreeGrafter"/>
</dbReference>
<feature type="domain" description="Bms1-type G" evidence="6">
    <location>
        <begin position="84"/>
        <end position="242"/>
    </location>
</feature>
<dbReference type="PANTHER" id="PTHR12858">
    <property type="entry name" value="RIBOSOME BIOGENESIS PROTEIN"/>
    <property type="match status" value="1"/>
</dbReference>
<evidence type="ECO:0000256" key="2">
    <source>
        <dbReference type="ARBA" id="ARBA00022517"/>
    </source>
</evidence>
<feature type="region of interest" description="Disordered" evidence="5">
    <location>
        <begin position="359"/>
        <end position="378"/>
    </location>
</feature>
<proteinExistence type="inferred from homology"/>
<dbReference type="Proteomes" id="UP000789342">
    <property type="component" value="Unassembled WGS sequence"/>
</dbReference>
<feature type="region of interest" description="Disordered" evidence="5">
    <location>
        <begin position="1"/>
        <end position="46"/>
    </location>
</feature>
<comment type="similarity">
    <text evidence="4">Belongs to the TRAFAC class translation factor GTPase superfamily. Bms1-like GTPase family. TSR1 subfamily.</text>
</comment>
<dbReference type="Pfam" id="PF22298">
    <property type="entry name" value="Tsr1_G-like"/>
    <property type="match status" value="1"/>
</dbReference>
<comment type="subcellular location">
    <subcellularLocation>
        <location evidence="1">Nucleus</location>
        <location evidence="1">Nucleolus</location>
    </subcellularLocation>
</comment>
<dbReference type="EMBL" id="CAJVPV010001614">
    <property type="protein sequence ID" value="CAG8502809.1"/>
    <property type="molecule type" value="Genomic_DNA"/>
</dbReference>
<dbReference type="InterPro" id="IPR030387">
    <property type="entry name" value="G_Bms1/Tsr1_dom"/>
</dbReference>
<protein>
    <submittedName>
        <fullName evidence="7">9787_t:CDS:1</fullName>
    </submittedName>
</protein>
<dbReference type="InterPro" id="IPR012948">
    <property type="entry name" value="AARP2CN"/>
</dbReference>
<keyword evidence="3" id="KW-0539">Nucleus</keyword>
<organism evidence="7 8">
    <name type="scientific">Acaulospora morrowiae</name>
    <dbReference type="NCBI Taxonomy" id="94023"/>
    <lineage>
        <taxon>Eukaryota</taxon>
        <taxon>Fungi</taxon>
        <taxon>Fungi incertae sedis</taxon>
        <taxon>Mucoromycota</taxon>
        <taxon>Glomeromycotina</taxon>
        <taxon>Glomeromycetes</taxon>
        <taxon>Diversisporales</taxon>
        <taxon>Acaulosporaceae</taxon>
        <taxon>Acaulospora</taxon>
    </lineage>
</organism>
<dbReference type="GO" id="GO:0000479">
    <property type="term" value="P:endonucleolytic cleavage of tricistronic rRNA transcript (SSU-rRNA, 5.8S rRNA, LSU-rRNA)"/>
    <property type="evidence" value="ECO:0007669"/>
    <property type="project" value="TreeGrafter"/>
</dbReference>
<reference evidence="7" key="1">
    <citation type="submission" date="2021-06" db="EMBL/GenBank/DDBJ databases">
        <authorList>
            <person name="Kallberg Y."/>
            <person name="Tangrot J."/>
            <person name="Rosling A."/>
        </authorList>
    </citation>
    <scope>NUCLEOTIDE SEQUENCE</scope>
    <source>
        <strain evidence="7">CL551</strain>
    </source>
</reference>
<accession>A0A9N8ZPV8</accession>
<evidence type="ECO:0000256" key="1">
    <source>
        <dbReference type="ARBA" id="ARBA00004604"/>
    </source>
</evidence>